<evidence type="ECO:0000256" key="4">
    <source>
        <dbReference type="HAMAP-Rule" id="MF_00063"/>
    </source>
</evidence>
<comment type="subcellular location">
    <subcellularLocation>
        <location evidence="4">Cytoplasm</location>
    </subcellularLocation>
</comment>
<dbReference type="CDD" id="cd23945">
    <property type="entry name" value="PAPS_reductase"/>
    <property type="match status" value="1"/>
</dbReference>
<dbReference type="PANTHER" id="PTHR46509:SF1">
    <property type="entry name" value="PHOSPHOADENOSINE PHOSPHOSULFATE REDUCTASE"/>
    <property type="match status" value="1"/>
</dbReference>
<accession>A0A1V3C209</accession>
<dbReference type="EMBL" id="MCOK01000001">
    <property type="protein sequence ID" value="OOC54430.1"/>
    <property type="molecule type" value="Genomic_DNA"/>
</dbReference>
<evidence type="ECO:0000256" key="1">
    <source>
        <dbReference type="ARBA" id="ARBA00009732"/>
    </source>
</evidence>
<feature type="domain" description="Phosphoadenosine phosphosulphate reductase" evidence="5">
    <location>
        <begin position="45"/>
        <end position="209"/>
    </location>
</feature>
<dbReference type="NCBIfam" id="NF002537">
    <property type="entry name" value="PRK02090.1"/>
    <property type="match status" value="1"/>
</dbReference>
<feature type="binding site" evidence="4">
    <location>
        <position position="121"/>
    </location>
    <ligand>
        <name>[4Fe-4S] cluster</name>
        <dbReference type="ChEBI" id="CHEBI:49883"/>
    </ligand>
</feature>
<organism evidence="6 7">
    <name type="scientific">Nocardiopsis sinuspersici</name>
    <dbReference type="NCBI Taxonomy" id="501010"/>
    <lineage>
        <taxon>Bacteria</taxon>
        <taxon>Bacillati</taxon>
        <taxon>Actinomycetota</taxon>
        <taxon>Actinomycetes</taxon>
        <taxon>Streptosporangiales</taxon>
        <taxon>Nocardiopsidaceae</taxon>
        <taxon>Nocardiopsis</taxon>
    </lineage>
</organism>
<reference evidence="7" key="1">
    <citation type="submission" date="2016-08" db="EMBL/GenBank/DDBJ databases">
        <authorList>
            <person name="Tokovenko B."/>
            <person name="Kalinowski J."/>
        </authorList>
    </citation>
    <scope>NUCLEOTIDE SEQUENCE [LARGE SCALE GENOMIC DNA]</scope>
    <source>
        <strain evidence="7">UTMC102</strain>
    </source>
</reference>
<dbReference type="HAMAP" id="MF_00063">
    <property type="entry name" value="CysH"/>
    <property type="match status" value="1"/>
</dbReference>
<dbReference type="GO" id="GO:0004604">
    <property type="term" value="F:phosphoadenylyl-sulfate reductase (thioredoxin) activity"/>
    <property type="evidence" value="ECO:0007669"/>
    <property type="project" value="UniProtKB-UniRule"/>
</dbReference>
<keyword evidence="2 4" id="KW-0560">Oxidoreductase</keyword>
<dbReference type="PIRSF" id="PIRSF000857">
    <property type="entry name" value="PAPS_reductase"/>
    <property type="match status" value="1"/>
</dbReference>
<dbReference type="Pfam" id="PF01507">
    <property type="entry name" value="PAPS_reduct"/>
    <property type="match status" value="1"/>
</dbReference>
<keyword evidence="4" id="KW-0963">Cytoplasm</keyword>
<comment type="caution">
    <text evidence="6">The sequence shown here is derived from an EMBL/GenBank/DDBJ whole genome shotgun (WGS) entry which is preliminary data.</text>
</comment>
<dbReference type="PANTHER" id="PTHR46509">
    <property type="entry name" value="PHOSPHOADENOSINE PHOSPHOSULFATE REDUCTASE"/>
    <property type="match status" value="1"/>
</dbReference>
<dbReference type="GO" id="GO:0051539">
    <property type="term" value="F:4 iron, 4 sulfur cluster binding"/>
    <property type="evidence" value="ECO:0007669"/>
    <property type="project" value="UniProtKB-UniRule"/>
</dbReference>
<comment type="function">
    <text evidence="4">Catalyzes the formation of sulfite from adenosine 5'-phosphosulfate (APS) using thioredoxin as an electron donor.</text>
</comment>
<evidence type="ECO:0000313" key="6">
    <source>
        <dbReference type="EMBL" id="OOC54430.1"/>
    </source>
</evidence>
<dbReference type="SUPFAM" id="SSF52402">
    <property type="entry name" value="Adenine nucleotide alpha hydrolases-like"/>
    <property type="match status" value="1"/>
</dbReference>
<keyword evidence="4" id="KW-0411">Iron-sulfur</keyword>
<comment type="pathway">
    <text evidence="3 4">Sulfur metabolism; hydrogen sulfide biosynthesis; sulfite from sulfate.</text>
</comment>
<dbReference type="GO" id="GO:0043866">
    <property type="term" value="F:adenylyl-sulfate reductase (thioredoxin) activity"/>
    <property type="evidence" value="ECO:0007669"/>
    <property type="project" value="UniProtKB-EC"/>
</dbReference>
<dbReference type="Gene3D" id="3.40.50.620">
    <property type="entry name" value="HUPs"/>
    <property type="match status" value="1"/>
</dbReference>
<dbReference type="GO" id="GO:0070814">
    <property type="term" value="P:hydrogen sulfide biosynthetic process"/>
    <property type="evidence" value="ECO:0007669"/>
    <property type="project" value="UniProtKB-UniRule"/>
</dbReference>
<comment type="similarity">
    <text evidence="1 4">Belongs to the PAPS reductase family. CysH subfamily.</text>
</comment>
<name>A0A1V3C209_9ACTN</name>
<proteinExistence type="inferred from homology"/>
<evidence type="ECO:0000256" key="2">
    <source>
        <dbReference type="ARBA" id="ARBA00023002"/>
    </source>
</evidence>
<evidence type="ECO:0000313" key="7">
    <source>
        <dbReference type="Proteomes" id="UP000189004"/>
    </source>
</evidence>
<keyword evidence="4" id="KW-0479">Metal-binding</keyword>
<comment type="catalytic activity">
    <reaction evidence="4">
        <text>[thioredoxin]-disulfide + sulfite + AMP + 2 H(+) = adenosine 5'-phosphosulfate + [thioredoxin]-dithiol</text>
        <dbReference type="Rhea" id="RHEA:21976"/>
        <dbReference type="Rhea" id="RHEA-COMP:10698"/>
        <dbReference type="Rhea" id="RHEA-COMP:10700"/>
        <dbReference type="ChEBI" id="CHEBI:15378"/>
        <dbReference type="ChEBI" id="CHEBI:17359"/>
        <dbReference type="ChEBI" id="CHEBI:29950"/>
        <dbReference type="ChEBI" id="CHEBI:50058"/>
        <dbReference type="ChEBI" id="CHEBI:58243"/>
        <dbReference type="ChEBI" id="CHEBI:456215"/>
        <dbReference type="EC" id="1.8.4.10"/>
    </reaction>
</comment>
<comment type="cofactor">
    <cofactor evidence="4">
        <name>[4Fe-4S] cluster</name>
        <dbReference type="ChEBI" id="CHEBI:49883"/>
    </cofactor>
    <text evidence="4">Binds 1 [4Fe-4S] cluster per subunit.</text>
</comment>
<gene>
    <name evidence="4" type="primary">cysH</name>
    <name evidence="6" type="ORF">NOSIN_11940</name>
</gene>
<dbReference type="EC" id="1.8.4.10" evidence="4"/>
<dbReference type="GO" id="GO:0046872">
    <property type="term" value="F:metal ion binding"/>
    <property type="evidence" value="ECO:0007669"/>
    <property type="project" value="UniProtKB-KW"/>
</dbReference>
<dbReference type="InterPro" id="IPR014729">
    <property type="entry name" value="Rossmann-like_a/b/a_fold"/>
</dbReference>
<feature type="binding site" evidence="4">
    <location>
        <position position="207"/>
    </location>
    <ligand>
        <name>[4Fe-4S] cluster</name>
        <dbReference type="ChEBI" id="CHEBI:49883"/>
    </ligand>
</feature>
<keyword evidence="4" id="KW-0408">Iron</keyword>
<feature type="binding site" evidence="4">
    <location>
        <position position="122"/>
    </location>
    <ligand>
        <name>[4Fe-4S] cluster</name>
        <dbReference type="ChEBI" id="CHEBI:49883"/>
    </ligand>
</feature>
<protein>
    <recommendedName>
        <fullName evidence="4">Adenosine 5'-phosphosulfate reductase</fullName>
        <shortName evidence="4">APS reductase</shortName>
        <ecNumber evidence="4">1.8.4.10</ecNumber>
    </recommendedName>
    <alternativeName>
        <fullName evidence="4">5'-adenylylsulfate reductase</fullName>
    </alternativeName>
    <alternativeName>
        <fullName evidence="4">Thioredoxin-dependent 5'-adenylylsulfate reductase</fullName>
    </alternativeName>
</protein>
<keyword evidence="7" id="KW-1185">Reference proteome</keyword>
<dbReference type="NCBIfam" id="TIGR00434">
    <property type="entry name" value="cysH"/>
    <property type="match status" value="1"/>
</dbReference>
<dbReference type="InterPro" id="IPR004511">
    <property type="entry name" value="PAPS/APS_Rdtase"/>
</dbReference>
<dbReference type="GO" id="GO:0005737">
    <property type="term" value="C:cytoplasm"/>
    <property type="evidence" value="ECO:0007669"/>
    <property type="project" value="UniProtKB-SubCell"/>
</dbReference>
<evidence type="ECO:0000259" key="5">
    <source>
        <dbReference type="Pfam" id="PF01507"/>
    </source>
</evidence>
<dbReference type="RefSeq" id="WP_077690833.1">
    <property type="nucleotide sequence ID" value="NZ_MCOK01000001.1"/>
</dbReference>
<dbReference type="OrthoDB" id="9794018at2"/>
<sequence>MNSTTITPLGGPELAERAARELEEASAREILSWASETFGDQLCMTSSMADALMVDLASKAVPGIDVIFLDTGYHFPETIGTRDAVASVYDINLVNVEPTRTVAEQDLALGPRLHGRDPGICCHLRKVEPLQRALEPYAAWLTGLRRDDSATRRDTPVVQWDKRRRMTKVNPIARWTQEEVDAYMAENGVIVNPLQYDGYPSIGCEPCTRRVAPGEDPRSGRWAGTGKTECGIHV</sequence>
<dbReference type="Proteomes" id="UP000189004">
    <property type="component" value="Unassembled WGS sequence"/>
</dbReference>
<dbReference type="InterPro" id="IPR002500">
    <property type="entry name" value="PAPS_reduct_dom"/>
</dbReference>
<feature type="active site" description="Nucleophile; cysteine thiosulfonate intermediate" evidence="4">
    <location>
        <position position="230"/>
    </location>
</feature>
<dbReference type="GO" id="GO:0019379">
    <property type="term" value="P:sulfate assimilation, phosphoadenylyl sulfate reduction by phosphoadenylyl-sulfate reductase (thioredoxin)"/>
    <property type="evidence" value="ECO:0007669"/>
    <property type="project" value="UniProtKB-UniRule"/>
</dbReference>
<evidence type="ECO:0000256" key="3">
    <source>
        <dbReference type="ARBA" id="ARBA00024327"/>
    </source>
</evidence>
<dbReference type="AlphaFoldDB" id="A0A1V3C209"/>
<feature type="binding site" evidence="4">
    <location>
        <position position="204"/>
    </location>
    <ligand>
        <name>[4Fe-4S] cluster</name>
        <dbReference type="ChEBI" id="CHEBI:49883"/>
    </ligand>
</feature>
<dbReference type="STRING" id="501010.NOSIN_11940"/>